<gene>
    <name evidence="2" type="ORF">A3K90_03415</name>
</gene>
<feature type="domain" description="Transcriptional regulator HTH-type FeoC" evidence="1">
    <location>
        <begin position="2"/>
        <end position="70"/>
    </location>
</feature>
<dbReference type="Proteomes" id="UP000076481">
    <property type="component" value="Unassembled WGS sequence"/>
</dbReference>
<dbReference type="Gene3D" id="1.10.10.10">
    <property type="entry name" value="Winged helix-like DNA-binding domain superfamily/Winged helix DNA-binding domain"/>
    <property type="match status" value="1"/>
</dbReference>
<dbReference type="SUPFAM" id="SSF46785">
    <property type="entry name" value="Winged helix' DNA-binding domain"/>
    <property type="match status" value="1"/>
</dbReference>
<name>A0A165LE31_PELLU</name>
<proteinExistence type="predicted"/>
<evidence type="ECO:0000313" key="2">
    <source>
        <dbReference type="EMBL" id="KZK73911.1"/>
    </source>
</evidence>
<accession>A0A165LE31</accession>
<sequence length="76" mass="8326">MTLSDIKSYLSREGSASLAEIARHFNADRSLVESMLDRWILKGRVVARTSLAHGPGCCGKCSGESHVWYEWVGDGA</sequence>
<dbReference type="InterPro" id="IPR036390">
    <property type="entry name" value="WH_DNA-bd_sf"/>
</dbReference>
<evidence type="ECO:0000313" key="3">
    <source>
        <dbReference type="Proteomes" id="UP000076481"/>
    </source>
</evidence>
<dbReference type="AlphaFoldDB" id="A0A165LE31"/>
<dbReference type="InterPro" id="IPR036388">
    <property type="entry name" value="WH-like_DNA-bd_sf"/>
</dbReference>
<organism evidence="2 3">
    <name type="scientific">Pelodictyon luteolum</name>
    <dbReference type="NCBI Taxonomy" id="1100"/>
    <lineage>
        <taxon>Bacteria</taxon>
        <taxon>Pseudomonadati</taxon>
        <taxon>Chlorobiota</taxon>
        <taxon>Chlorobiia</taxon>
        <taxon>Chlorobiales</taxon>
        <taxon>Chlorobiaceae</taxon>
        <taxon>Chlorobium/Pelodictyon group</taxon>
        <taxon>Pelodictyon</taxon>
    </lineage>
</organism>
<dbReference type="InterPro" id="IPR015102">
    <property type="entry name" value="Tscrpt_reg_HTH_FeoC"/>
</dbReference>
<protein>
    <recommendedName>
        <fullName evidence="1">Transcriptional regulator HTH-type FeoC domain-containing protein</fullName>
    </recommendedName>
</protein>
<comment type="caution">
    <text evidence="2">The sequence shown here is derived from an EMBL/GenBank/DDBJ whole genome shotgun (WGS) entry which is preliminary data.</text>
</comment>
<reference evidence="2 3" key="1">
    <citation type="submission" date="2016-03" db="EMBL/GenBank/DDBJ databases">
        <title>Speciation and ecological success in dimly lit waters: horizontal gene transfer in a green sulfur bacteria bloom unveiled by metagenomic assembly.</title>
        <authorList>
            <person name="Llorens-Mares T."/>
            <person name="Liu Z."/>
            <person name="Allen L.Z."/>
            <person name="Rusch D.B."/>
            <person name="Craig M.T."/>
            <person name="Dupont C.L."/>
            <person name="Bryant D.A."/>
            <person name="Casamayor E.O."/>
        </authorList>
    </citation>
    <scope>NUCLEOTIDE SEQUENCE [LARGE SCALE GENOMIC DNA]</scope>
    <source>
        <strain evidence="2">CIII</strain>
    </source>
</reference>
<dbReference type="Pfam" id="PF09012">
    <property type="entry name" value="FeoC"/>
    <property type="match status" value="1"/>
</dbReference>
<evidence type="ECO:0000259" key="1">
    <source>
        <dbReference type="Pfam" id="PF09012"/>
    </source>
</evidence>
<dbReference type="EMBL" id="LVWG01000033">
    <property type="protein sequence ID" value="KZK73911.1"/>
    <property type="molecule type" value="Genomic_DNA"/>
</dbReference>